<sequence length="180" mass="19426">MSQLIELRAGRFTEAADRFPFVADDEAAPAGDIIVSLARYQAEGEALASDGRRVGVLVQSHEAVEDLAYDLPCIPVVALSFPKFRDGRAYSSARVLRERFGFTGEVRAVGDVLREQALPMVRCGFDAFAPADGSSAEAWAAVVGRYRHVYQRAADARRPAFEERAAGARVLATAEAGHGL</sequence>
<reference evidence="1" key="1">
    <citation type="submission" date="2021-04" db="EMBL/GenBank/DDBJ databases">
        <title>The complete genome sequence of Caulobacter sp. S6.</title>
        <authorList>
            <person name="Tang Y."/>
            <person name="Ouyang W."/>
            <person name="Liu Q."/>
            <person name="Huang B."/>
            <person name="Guo Z."/>
            <person name="Lei P."/>
        </authorList>
    </citation>
    <scope>NUCLEOTIDE SEQUENCE</scope>
    <source>
        <strain evidence="1">S6</strain>
    </source>
</reference>
<dbReference type="InterPro" id="IPR008318">
    <property type="entry name" value="UCP030820"/>
</dbReference>
<dbReference type="AlphaFoldDB" id="A0A975IVD9"/>
<organism evidence="1 2">
    <name type="scientific">Phenylobacterium montanum</name>
    <dbReference type="NCBI Taxonomy" id="2823693"/>
    <lineage>
        <taxon>Bacteria</taxon>
        <taxon>Pseudomonadati</taxon>
        <taxon>Pseudomonadota</taxon>
        <taxon>Alphaproteobacteria</taxon>
        <taxon>Caulobacterales</taxon>
        <taxon>Caulobacteraceae</taxon>
        <taxon>Phenylobacterium</taxon>
    </lineage>
</organism>
<dbReference type="PIRSF" id="PIRSF030820">
    <property type="entry name" value="UCP030820"/>
    <property type="match status" value="1"/>
</dbReference>
<gene>
    <name evidence="1" type="ORF">KCG34_02320</name>
</gene>
<evidence type="ECO:0000313" key="2">
    <source>
        <dbReference type="Proteomes" id="UP000676409"/>
    </source>
</evidence>
<dbReference type="RefSeq" id="WP_211938793.1">
    <property type="nucleotide sequence ID" value="NZ_CP073078.1"/>
</dbReference>
<evidence type="ECO:0000313" key="1">
    <source>
        <dbReference type="EMBL" id="QUD88743.1"/>
    </source>
</evidence>
<name>A0A975IVD9_9CAUL</name>
<dbReference type="KEGG" id="caul:KCG34_02320"/>
<dbReference type="EMBL" id="CP073078">
    <property type="protein sequence ID" value="QUD88743.1"/>
    <property type="molecule type" value="Genomic_DNA"/>
</dbReference>
<protein>
    <submittedName>
        <fullName evidence="1">DUF934 domain-containing protein</fullName>
    </submittedName>
</protein>
<dbReference type="Pfam" id="PF06073">
    <property type="entry name" value="DUF934"/>
    <property type="match status" value="1"/>
</dbReference>
<dbReference type="Proteomes" id="UP000676409">
    <property type="component" value="Chromosome"/>
</dbReference>
<keyword evidence="2" id="KW-1185">Reference proteome</keyword>
<proteinExistence type="predicted"/>
<accession>A0A975IVD9</accession>